<sequence>MARVVDEASWFGTMALEDGGEGLCRLREQCWAVQGLGLASFRVLIGVGLWCRWNNKTWVDDGDKIGASKIRKRQCQTTSRPSRSLGNLSSVVRRGDTYCIDVEAYMLL</sequence>
<gene>
    <name evidence="1" type="ORF">PVK06_035574</name>
</gene>
<dbReference type="EMBL" id="JARKNE010000010">
    <property type="protein sequence ID" value="KAK5794352.1"/>
    <property type="molecule type" value="Genomic_DNA"/>
</dbReference>
<organism evidence="1 2">
    <name type="scientific">Gossypium arboreum</name>
    <name type="common">Tree cotton</name>
    <name type="synonym">Gossypium nanking</name>
    <dbReference type="NCBI Taxonomy" id="29729"/>
    <lineage>
        <taxon>Eukaryota</taxon>
        <taxon>Viridiplantae</taxon>
        <taxon>Streptophyta</taxon>
        <taxon>Embryophyta</taxon>
        <taxon>Tracheophyta</taxon>
        <taxon>Spermatophyta</taxon>
        <taxon>Magnoliopsida</taxon>
        <taxon>eudicotyledons</taxon>
        <taxon>Gunneridae</taxon>
        <taxon>Pentapetalae</taxon>
        <taxon>rosids</taxon>
        <taxon>malvids</taxon>
        <taxon>Malvales</taxon>
        <taxon>Malvaceae</taxon>
        <taxon>Malvoideae</taxon>
        <taxon>Gossypium</taxon>
    </lineage>
</organism>
<reference evidence="1 2" key="1">
    <citation type="submission" date="2023-03" db="EMBL/GenBank/DDBJ databases">
        <title>WGS of Gossypium arboreum.</title>
        <authorList>
            <person name="Yu D."/>
        </authorList>
    </citation>
    <scope>NUCLEOTIDE SEQUENCE [LARGE SCALE GENOMIC DNA]</scope>
    <source>
        <tissue evidence="1">Leaf</tissue>
    </source>
</reference>
<name>A0ABR0NH62_GOSAR</name>
<evidence type="ECO:0000313" key="1">
    <source>
        <dbReference type="EMBL" id="KAK5794352.1"/>
    </source>
</evidence>
<keyword evidence="2" id="KW-1185">Reference proteome</keyword>
<accession>A0ABR0NH62</accession>
<evidence type="ECO:0000313" key="2">
    <source>
        <dbReference type="Proteomes" id="UP001358586"/>
    </source>
</evidence>
<protein>
    <submittedName>
        <fullName evidence="1">Uncharacterized protein</fullName>
    </submittedName>
</protein>
<proteinExistence type="predicted"/>
<comment type="caution">
    <text evidence="1">The sequence shown here is derived from an EMBL/GenBank/DDBJ whole genome shotgun (WGS) entry which is preliminary data.</text>
</comment>
<dbReference type="Proteomes" id="UP001358586">
    <property type="component" value="Chromosome 10"/>
</dbReference>